<keyword evidence="5" id="KW-1185">Reference proteome</keyword>
<evidence type="ECO:0000313" key="4">
    <source>
        <dbReference type="EMBL" id="GMH22768.1"/>
    </source>
</evidence>
<feature type="region of interest" description="SAW" evidence="3">
    <location>
        <begin position="676"/>
        <end position="747"/>
    </location>
</feature>
<name>A0AAD3XYY9_NEPGR</name>
<sequence length="748" mass="81284">MMTAMPYDLQGKGVVEISGISQISSAKWKNIEESSSKITNKSCTGGGCNTAKIAGVAALSDSSLIKCPISQPEPTPGSSRKEEWAAELENLHNGSDIASGSSSATAGGGCGGVAGGDGLGFGDFESFFPVGDGALLPWITGEADDHGLGLKHLLQAVNSSEYDSDAGIVAVDPNSALDCIAAGGISGEGNSMASLNSSLGFTFSGFNHIEKIDSISANCYSGVIGCKENPDPQNNLLSSLPNYLPVPVSLQFDLSDEKPQIFSPQLQMNQHQAHSIRNPSFLLPPPFDHFQLGKVHNPGADLVPSVVEVAKSPFVDQGHEFLLWKQQQQLLQQQFQVGLAHQLVPQHLQQVPTMAANKKVAAVTGNEIIHQHYQLQQHHLLQEQAVRDQLCKAADLIQTGNFLHAQEILARLNHQLSSPTKPLIRATLYVKEALQLLMLSSPVAALPPKCLSPYDVVHKMNAYRVFSEVSPIMQFMNFTCTQAILEALEDADDIHIIDFDIGCGAQWASFIQELPLRKRGAPSLKITAVASPSTYHPFELALMRNNLMQFANDLGVAFDLQVVNCGSFDPSSSNMPNFRTSENESIAVSFPIWATSASPNAFPLLLRIIKHQSPKIMVSLDRGCNRFDVPFSQHLLHALDLCKNLLESLDSVNVASDVLNKVEKFFIQPSIESTVMGRLHTPDKISHWKNLFASAGFSPLTFSNFNETQADYVVKRTPGSGFHVDKRQASLVLSWQRRELVAASAWRC</sequence>
<accession>A0AAD3XYY9</accession>
<protein>
    <submittedName>
        <fullName evidence="4">Uncharacterized protein</fullName>
    </submittedName>
</protein>
<dbReference type="PANTHER" id="PTHR31636">
    <property type="entry name" value="OSJNBA0084A10.13 PROTEIN-RELATED"/>
    <property type="match status" value="1"/>
</dbReference>
<comment type="caution">
    <text evidence="4">The sequence shown here is derived from an EMBL/GenBank/DDBJ whole genome shotgun (WGS) entry which is preliminary data.</text>
</comment>
<keyword evidence="2" id="KW-0804">Transcription</keyword>
<evidence type="ECO:0000256" key="1">
    <source>
        <dbReference type="ARBA" id="ARBA00023015"/>
    </source>
</evidence>
<dbReference type="Proteomes" id="UP001279734">
    <property type="component" value="Unassembled WGS sequence"/>
</dbReference>
<dbReference type="InterPro" id="IPR005202">
    <property type="entry name" value="TF_GRAS"/>
</dbReference>
<comment type="caution">
    <text evidence="3">Lacks conserved residue(s) required for the propagation of feature annotation.</text>
</comment>
<feature type="short sequence motif" description="VHIID" evidence="3">
    <location>
        <begin position="494"/>
        <end position="498"/>
    </location>
</feature>
<feature type="region of interest" description="Leucine repeat I (LRI)" evidence="3">
    <location>
        <begin position="384"/>
        <end position="444"/>
    </location>
</feature>
<keyword evidence="1" id="KW-0805">Transcription regulation</keyword>
<dbReference type="AlphaFoldDB" id="A0AAD3XYY9"/>
<feature type="region of interest" description="VHIID" evidence="3">
    <location>
        <begin position="463"/>
        <end position="528"/>
    </location>
</feature>
<gene>
    <name evidence="4" type="ORF">Nepgr_024611</name>
</gene>
<organism evidence="4 5">
    <name type="scientific">Nepenthes gracilis</name>
    <name type="common">Slender pitcher plant</name>
    <dbReference type="NCBI Taxonomy" id="150966"/>
    <lineage>
        <taxon>Eukaryota</taxon>
        <taxon>Viridiplantae</taxon>
        <taxon>Streptophyta</taxon>
        <taxon>Embryophyta</taxon>
        <taxon>Tracheophyta</taxon>
        <taxon>Spermatophyta</taxon>
        <taxon>Magnoliopsida</taxon>
        <taxon>eudicotyledons</taxon>
        <taxon>Gunneridae</taxon>
        <taxon>Pentapetalae</taxon>
        <taxon>Caryophyllales</taxon>
        <taxon>Nepenthaceae</taxon>
        <taxon>Nepenthes</taxon>
    </lineage>
</organism>
<evidence type="ECO:0000256" key="2">
    <source>
        <dbReference type="ARBA" id="ARBA00023163"/>
    </source>
</evidence>
<dbReference type="PROSITE" id="PS50985">
    <property type="entry name" value="GRAS"/>
    <property type="match status" value="1"/>
</dbReference>
<evidence type="ECO:0000313" key="5">
    <source>
        <dbReference type="Proteomes" id="UP001279734"/>
    </source>
</evidence>
<proteinExistence type="inferred from homology"/>
<comment type="similarity">
    <text evidence="3">Belongs to the GRAS family.</text>
</comment>
<dbReference type="Pfam" id="PF03514">
    <property type="entry name" value="GRAS"/>
    <property type="match status" value="1"/>
</dbReference>
<reference evidence="4" key="1">
    <citation type="submission" date="2023-05" db="EMBL/GenBank/DDBJ databases">
        <title>Nepenthes gracilis genome sequencing.</title>
        <authorList>
            <person name="Fukushima K."/>
        </authorList>
    </citation>
    <scope>NUCLEOTIDE SEQUENCE</scope>
    <source>
        <strain evidence="4">SING2019-196</strain>
    </source>
</reference>
<evidence type="ECO:0000256" key="3">
    <source>
        <dbReference type="PROSITE-ProRule" id="PRU01191"/>
    </source>
</evidence>
<dbReference type="EMBL" id="BSYO01000025">
    <property type="protein sequence ID" value="GMH22768.1"/>
    <property type="molecule type" value="Genomic_DNA"/>
</dbReference>